<keyword evidence="3" id="KW-1185">Reference proteome</keyword>
<evidence type="ECO:0000313" key="2">
    <source>
        <dbReference type="EMBL" id="OOP70303.1"/>
    </source>
</evidence>
<dbReference type="RefSeq" id="WP_078109102.1">
    <property type="nucleotide sequence ID" value="NZ_CP065424.1"/>
</dbReference>
<evidence type="ECO:0000259" key="1">
    <source>
        <dbReference type="Pfam" id="PF09537"/>
    </source>
</evidence>
<protein>
    <submittedName>
        <fullName evidence="2">Rubrerythrin family protein</fullName>
    </submittedName>
</protein>
<organism evidence="2 3">
    <name type="scientific">Heyndrickxia oleronia</name>
    <dbReference type="NCBI Taxonomy" id="38875"/>
    <lineage>
        <taxon>Bacteria</taxon>
        <taxon>Bacillati</taxon>
        <taxon>Bacillota</taxon>
        <taxon>Bacilli</taxon>
        <taxon>Bacillales</taxon>
        <taxon>Bacillaceae</taxon>
        <taxon>Heyndrickxia</taxon>
    </lineage>
</organism>
<dbReference type="CDD" id="cd00657">
    <property type="entry name" value="Ferritin_like"/>
    <property type="match status" value="1"/>
</dbReference>
<dbReference type="InterPro" id="IPR019052">
    <property type="entry name" value="DUF2383"/>
</dbReference>
<feature type="domain" description="DUF2383" evidence="1">
    <location>
        <begin position="5"/>
        <end position="111"/>
    </location>
</feature>
<dbReference type="InterPro" id="IPR012347">
    <property type="entry name" value="Ferritin-like"/>
</dbReference>
<reference evidence="2 3" key="1">
    <citation type="submission" date="2017-01" db="EMBL/GenBank/DDBJ databases">
        <title>Draft genome sequence of Bacillus oleronius.</title>
        <authorList>
            <person name="Allam M."/>
        </authorList>
    </citation>
    <scope>NUCLEOTIDE SEQUENCE [LARGE SCALE GENOMIC DNA]</scope>
    <source>
        <strain evidence="2 3">DSM 9356</strain>
    </source>
</reference>
<sequence length="141" mass="16236">MKNQQTVKTLNNFLKGQFMGIHAYEQYIQKITDQETKQKFQRIQQELKDDAAKVAERIQNLGGTPVHDEGLVGSIQGSIHNLMIPDQLDGIVEDAIKGENMGIHKTEELIHDELDEESLRLIKELLNKDREHIQMLQHLNL</sequence>
<accession>A0A8E2IF66</accession>
<dbReference type="Proteomes" id="UP000189761">
    <property type="component" value="Unassembled WGS sequence"/>
</dbReference>
<dbReference type="SUPFAM" id="SSF47240">
    <property type="entry name" value="Ferritin-like"/>
    <property type="match status" value="1"/>
</dbReference>
<dbReference type="Gene3D" id="1.20.1260.10">
    <property type="match status" value="1"/>
</dbReference>
<proteinExistence type="predicted"/>
<dbReference type="InterPro" id="IPR009078">
    <property type="entry name" value="Ferritin-like_SF"/>
</dbReference>
<comment type="caution">
    <text evidence="2">The sequence shown here is derived from an EMBL/GenBank/DDBJ whole genome shotgun (WGS) entry which is preliminary data.</text>
</comment>
<name>A0A8E2IF66_9BACI</name>
<dbReference type="EMBL" id="MTLA01000004">
    <property type="protein sequence ID" value="OOP70303.1"/>
    <property type="molecule type" value="Genomic_DNA"/>
</dbReference>
<evidence type="ECO:0000313" key="3">
    <source>
        <dbReference type="Proteomes" id="UP000189761"/>
    </source>
</evidence>
<gene>
    <name evidence="2" type="ORF">BWZ43_00260</name>
</gene>
<dbReference type="Pfam" id="PF09537">
    <property type="entry name" value="DUF2383"/>
    <property type="match status" value="1"/>
</dbReference>
<dbReference type="AlphaFoldDB" id="A0A8E2IF66"/>